<evidence type="ECO:0008006" key="4">
    <source>
        <dbReference type="Google" id="ProtNLM"/>
    </source>
</evidence>
<comment type="caution">
    <text evidence="2">The sequence shown here is derived from an EMBL/GenBank/DDBJ whole genome shotgun (WGS) entry which is preliminary data.</text>
</comment>
<protein>
    <recommendedName>
        <fullName evidence="4">NADH dehydrogenase subunit 6</fullName>
    </recommendedName>
</protein>
<feature type="transmembrane region" description="Helical" evidence="1">
    <location>
        <begin position="63"/>
        <end position="90"/>
    </location>
</feature>
<gene>
    <name evidence="2" type="ORF">PIB30_062243</name>
</gene>
<feature type="non-terminal residue" evidence="2">
    <location>
        <position position="1"/>
    </location>
</feature>
<keyword evidence="1" id="KW-1133">Transmembrane helix</keyword>
<dbReference type="EMBL" id="JASCZI010151610">
    <property type="protein sequence ID" value="MED6173713.1"/>
    <property type="molecule type" value="Genomic_DNA"/>
</dbReference>
<accession>A0ABU6VM18</accession>
<proteinExistence type="predicted"/>
<feature type="transmembrane region" description="Helical" evidence="1">
    <location>
        <begin position="12"/>
        <end position="42"/>
    </location>
</feature>
<name>A0ABU6VM18_9FABA</name>
<reference evidence="2 3" key="1">
    <citation type="journal article" date="2023" name="Plants (Basel)">
        <title>Bridging the Gap: Combining Genomics and Transcriptomics Approaches to Understand Stylosanthes scabra, an Orphan Legume from the Brazilian Caatinga.</title>
        <authorList>
            <person name="Ferreira-Neto J.R.C."/>
            <person name="da Silva M.D."/>
            <person name="Binneck E."/>
            <person name="de Melo N.F."/>
            <person name="da Silva R.H."/>
            <person name="de Melo A.L.T.M."/>
            <person name="Pandolfi V."/>
            <person name="Bustamante F.O."/>
            <person name="Brasileiro-Vidal A.C."/>
            <person name="Benko-Iseppon A.M."/>
        </authorList>
    </citation>
    <scope>NUCLEOTIDE SEQUENCE [LARGE SCALE GENOMIC DNA]</scope>
    <source>
        <tissue evidence="2">Leaves</tissue>
    </source>
</reference>
<evidence type="ECO:0000313" key="3">
    <source>
        <dbReference type="Proteomes" id="UP001341840"/>
    </source>
</evidence>
<dbReference type="Proteomes" id="UP001341840">
    <property type="component" value="Unassembled WGS sequence"/>
</dbReference>
<keyword evidence="1" id="KW-0812">Transmembrane</keyword>
<keyword evidence="3" id="KW-1185">Reference proteome</keyword>
<sequence>LTVQLSYRIYSASVLLCVFSCAAMSLVIVVALLCSTSFLIVHEPSASSLTVQSCHRIYFVSELLFASSCIAISLVVVAALLCSTSFLIVATVA</sequence>
<organism evidence="2 3">
    <name type="scientific">Stylosanthes scabra</name>
    <dbReference type="NCBI Taxonomy" id="79078"/>
    <lineage>
        <taxon>Eukaryota</taxon>
        <taxon>Viridiplantae</taxon>
        <taxon>Streptophyta</taxon>
        <taxon>Embryophyta</taxon>
        <taxon>Tracheophyta</taxon>
        <taxon>Spermatophyta</taxon>
        <taxon>Magnoliopsida</taxon>
        <taxon>eudicotyledons</taxon>
        <taxon>Gunneridae</taxon>
        <taxon>Pentapetalae</taxon>
        <taxon>rosids</taxon>
        <taxon>fabids</taxon>
        <taxon>Fabales</taxon>
        <taxon>Fabaceae</taxon>
        <taxon>Papilionoideae</taxon>
        <taxon>50 kb inversion clade</taxon>
        <taxon>dalbergioids sensu lato</taxon>
        <taxon>Dalbergieae</taxon>
        <taxon>Pterocarpus clade</taxon>
        <taxon>Stylosanthes</taxon>
    </lineage>
</organism>
<keyword evidence="1" id="KW-0472">Membrane</keyword>
<evidence type="ECO:0000256" key="1">
    <source>
        <dbReference type="SAM" id="Phobius"/>
    </source>
</evidence>
<evidence type="ECO:0000313" key="2">
    <source>
        <dbReference type="EMBL" id="MED6173713.1"/>
    </source>
</evidence>